<proteinExistence type="predicted"/>
<dbReference type="HOGENOM" id="CLU_093967_0_0_1"/>
<dbReference type="InParanoid" id="E3LIJ6"/>
<protein>
    <recommendedName>
        <fullName evidence="4">DUF19 domain-containing protein</fullName>
    </recommendedName>
</protein>
<feature type="signal peptide" evidence="1">
    <location>
        <begin position="1"/>
        <end position="18"/>
    </location>
</feature>
<keyword evidence="3" id="KW-1185">Reference proteome</keyword>
<keyword evidence="1" id="KW-0732">Signal</keyword>
<dbReference type="eggNOG" id="ENOG502TI1A">
    <property type="taxonomic scope" value="Eukaryota"/>
</dbReference>
<evidence type="ECO:0000256" key="1">
    <source>
        <dbReference type="SAM" id="SignalP"/>
    </source>
</evidence>
<feature type="chain" id="PRO_5003172836" description="DUF19 domain-containing protein" evidence="1">
    <location>
        <begin position="19"/>
        <end position="216"/>
    </location>
</feature>
<dbReference type="EMBL" id="DS268409">
    <property type="protein sequence ID" value="EFO95310.1"/>
    <property type="molecule type" value="Genomic_DNA"/>
</dbReference>
<sequence>MLHRLYFLFLTFTIPIHSILFEGRDLLTTECTKERLNNNLCQMRTEWKVSSRASEISTNPEISRNMTLTELKKHCDDRFVCLENTYCYKDSYNYQILDECIEDVFQKGPMSLCVKKLREVDPTKLSKCVKDYLEKSDSSTTDCKVIYENGKCYMSDIEKYCDPKFAPVFKQYISLRLYNLACDGRLRYRVGGNGQQNVLNQNSTEFVSANITGGRG</sequence>
<dbReference type="AlphaFoldDB" id="E3LIJ6"/>
<gene>
    <name evidence="2" type="ORF">CRE_08971</name>
</gene>
<organism evidence="3">
    <name type="scientific">Caenorhabditis remanei</name>
    <name type="common">Caenorhabditis vulgaris</name>
    <dbReference type="NCBI Taxonomy" id="31234"/>
    <lineage>
        <taxon>Eukaryota</taxon>
        <taxon>Metazoa</taxon>
        <taxon>Ecdysozoa</taxon>
        <taxon>Nematoda</taxon>
        <taxon>Chromadorea</taxon>
        <taxon>Rhabditida</taxon>
        <taxon>Rhabditina</taxon>
        <taxon>Rhabditomorpha</taxon>
        <taxon>Rhabditoidea</taxon>
        <taxon>Rhabditidae</taxon>
        <taxon>Peloderinae</taxon>
        <taxon>Caenorhabditis</taxon>
    </lineage>
</organism>
<evidence type="ECO:0008006" key="4">
    <source>
        <dbReference type="Google" id="ProtNLM"/>
    </source>
</evidence>
<dbReference type="OrthoDB" id="5812856at2759"/>
<accession>E3LIJ6</accession>
<reference evidence="2" key="1">
    <citation type="submission" date="2007-07" db="EMBL/GenBank/DDBJ databases">
        <title>PCAP assembly of the Caenorhabditis remanei genome.</title>
        <authorList>
            <consortium name="The Caenorhabditis remanei Sequencing Consortium"/>
            <person name="Wilson R.K."/>
        </authorList>
    </citation>
    <scope>NUCLEOTIDE SEQUENCE [LARGE SCALE GENOMIC DNA]</scope>
    <source>
        <strain evidence="2">PB4641</strain>
    </source>
</reference>
<evidence type="ECO:0000313" key="3">
    <source>
        <dbReference type="Proteomes" id="UP000008281"/>
    </source>
</evidence>
<dbReference type="Proteomes" id="UP000008281">
    <property type="component" value="Unassembled WGS sequence"/>
</dbReference>
<evidence type="ECO:0000313" key="2">
    <source>
        <dbReference type="EMBL" id="EFO95310.1"/>
    </source>
</evidence>
<name>E3LIJ6_CAERE</name>
<dbReference type="OMA" id="VFQKGPM"/>